<dbReference type="EMBL" id="MEUG01000001">
    <property type="protein sequence ID" value="OGC28714.1"/>
    <property type="molecule type" value="Genomic_DNA"/>
</dbReference>
<accession>A0A1F4T7M7</accession>
<gene>
    <name evidence="2" type="ORF">A3K49_07165</name>
</gene>
<reference evidence="2 3" key="1">
    <citation type="journal article" date="2016" name="Nat. Commun.">
        <title>Thousands of microbial genomes shed light on interconnected biogeochemical processes in an aquifer system.</title>
        <authorList>
            <person name="Anantharaman K."/>
            <person name="Brown C.T."/>
            <person name="Hug L.A."/>
            <person name="Sharon I."/>
            <person name="Castelle C.J."/>
            <person name="Probst A.J."/>
            <person name="Thomas B.C."/>
            <person name="Singh A."/>
            <person name="Wilkins M.J."/>
            <person name="Karaoz U."/>
            <person name="Brodie E.L."/>
            <person name="Williams K.H."/>
            <person name="Hubbard S.S."/>
            <person name="Banfield J.F."/>
        </authorList>
    </citation>
    <scope>NUCLEOTIDE SEQUENCE [LARGE SCALE GENOMIC DNA]</scope>
</reference>
<keyword evidence="1" id="KW-0472">Membrane</keyword>
<proteinExistence type="predicted"/>
<feature type="transmembrane region" description="Helical" evidence="1">
    <location>
        <begin position="7"/>
        <end position="29"/>
    </location>
</feature>
<organism evidence="2 3">
    <name type="scientific">candidate division WOR-1 bacterium RIFOXYC12_FULL_54_18</name>
    <dbReference type="NCBI Taxonomy" id="1802584"/>
    <lineage>
        <taxon>Bacteria</taxon>
        <taxon>Bacillati</taxon>
        <taxon>Saganbacteria</taxon>
    </lineage>
</organism>
<evidence type="ECO:0000313" key="2">
    <source>
        <dbReference type="EMBL" id="OGC28714.1"/>
    </source>
</evidence>
<name>A0A1F4T7M7_UNCSA</name>
<dbReference type="Proteomes" id="UP000178602">
    <property type="component" value="Unassembled WGS sequence"/>
</dbReference>
<evidence type="ECO:0000256" key="1">
    <source>
        <dbReference type="SAM" id="Phobius"/>
    </source>
</evidence>
<keyword evidence="1" id="KW-0812">Transmembrane</keyword>
<comment type="caution">
    <text evidence="2">The sequence shown here is derived from an EMBL/GenBank/DDBJ whole genome shotgun (WGS) entry which is preliminary data.</text>
</comment>
<feature type="transmembrane region" description="Helical" evidence="1">
    <location>
        <begin position="41"/>
        <end position="61"/>
    </location>
</feature>
<evidence type="ECO:0000313" key="3">
    <source>
        <dbReference type="Proteomes" id="UP000178602"/>
    </source>
</evidence>
<dbReference type="AlphaFoldDB" id="A0A1F4T7M7"/>
<keyword evidence="1" id="KW-1133">Transmembrane helix</keyword>
<protein>
    <submittedName>
        <fullName evidence="2">Uncharacterized protein</fullName>
    </submittedName>
</protein>
<sequence>MGISSFLVIWSLLMALVLLAIGFITWVLAVKESGWLKITGQIIAVVIVVLTLLLLVIGSSYRDKMPYRGMGSGMMMKNDAPCMDKGEMKGMMPKGKMTAPMKMNK</sequence>